<dbReference type="EMBL" id="JBHTIF010000001">
    <property type="protein sequence ID" value="MFD0724311.1"/>
    <property type="molecule type" value="Genomic_DNA"/>
</dbReference>
<protein>
    <submittedName>
        <fullName evidence="1">VanW family protein</fullName>
    </submittedName>
</protein>
<comment type="caution">
    <text evidence="1">The sequence shown here is derived from an EMBL/GenBank/DDBJ whole genome shotgun (WGS) entry which is preliminary data.</text>
</comment>
<organism evidence="1 2">
    <name type="scientific">Lysobacter brunescens</name>
    <dbReference type="NCBI Taxonomy" id="262323"/>
    <lineage>
        <taxon>Bacteria</taxon>
        <taxon>Pseudomonadati</taxon>
        <taxon>Pseudomonadota</taxon>
        <taxon>Gammaproteobacteria</taxon>
        <taxon>Lysobacterales</taxon>
        <taxon>Lysobacteraceae</taxon>
        <taxon>Lysobacter</taxon>
    </lineage>
</organism>
<dbReference type="PANTHER" id="PTHR35788">
    <property type="entry name" value="EXPORTED PROTEIN-RELATED"/>
    <property type="match status" value="1"/>
</dbReference>
<evidence type="ECO:0000313" key="1">
    <source>
        <dbReference type="EMBL" id="MFD0724311.1"/>
    </source>
</evidence>
<dbReference type="InterPro" id="IPR007391">
    <property type="entry name" value="Vancomycin_resist_VanW"/>
</dbReference>
<dbReference type="RefSeq" id="WP_386821981.1">
    <property type="nucleotide sequence ID" value="NZ_JBHTIF010000001.1"/>
</dbReference>
<dbReference type="InterPro" id="IPR052913">
    <property type="entry name" value="Glycopeptide_resist_protein"/>
</dbReference>
<proteinExistence type="predicted"/>
<dbReference type="PANTHER" id="PTHR35788:SF1">
    <property type="entry name" value="EXPORTED PROTEIN"/>
    <property type="match status" value="1"/>
</dbReference>
<gene>
    <name evidence="1" type="ORF">ACFQ0E_01740</name>
</gene>
<reference evidence="2" key="1">
    <citation type="journal article" date="2019" name="Int. J. Syst. Evol. Microbiol.">
        <title>The Global Catalogue of Microorganisms (GCM) 10K type strain sequencing project: providing services to taxonomists for standard genome sequencing and annotation.</title>
        <authorList>
            <consortium name="The Broad Institute Genomics Platform"/>
            <consortium name="The Broad Institute Genome Sequencing Center for Infectious Disease"/>
            <person name="Wu L."/>
            <person name="Ma J."/>
        </authorList>
    </citation>
    <scope>NUCLEOTIDE SEQUENCE [LARGE SCALE GENOMIC DNA]</scope>
    <source>
        <strain evidence="2">CCUG 55585</strain>
    </source>
</reference>
<dbReference type="Pfam" id="PF04294">
    <property type="entry name" value="VanW"/>
    <property type="match status" value="1"/>
</dbReference>
<accession>A0ABW2Y9P6</accession>
<name>A0ABW2Y9P6_9GAMM</name>
<keyword evidence="2" id="KW-1185">Reference proteome</keyword>
<evidence type="ECO:0000313" key="2">
    <source>
        <dbReference type="Proteomes" id="UP001597110"/>
    </source>
</evidence>
<dbReference type="Proteomes" id="UP001597110">
    <property type="component" value="Unassembled WGS sequence"/>
</dbReference>
<sequence>MLRRLFRALPDAPRARLLQARMHARDLLRTDLRFARPDGPHGLPPCHDWTQVIHETPTAEAKRHNLRLAADTLQRTRIAPGEVFSFARVVGPPIVSRGFRAGRTLVGGEVAASIGGGLCQLSGLLYVAALECSLEILERHPHSLDIYTDTTRFAPLGADATVVYGHRDLRFRNTLDQPIGFACEVDTGQVTLALCASRPVVRRSVAFVAESHASHTLVTTVVDGEVILQQSYQRAAGA</sequence>